<evidence type="ECO:0000313" key="3">
    <source>
        <dbReference type="EMBL" id="QJH96582.1"/>
    </source>
</evidence>
<feature type="coiled-coil region" evidence="1">
    <location>
        <begin position="150"/>
        <end position="181"/>
    </location>
</feature>
<gene>
    <name evidence="2" type="ORF">TM448A01607_0007</name>
    <name evidence="3" type="ORF">TM448B00775_0007</name>
</gene>
<dbReference type="EMBL" id="MT144656">
    <property type="protein sequence ID" value="QJH96582.1"/>
    <property type="molecule type" value="Genomic_DNA"/>
</dbReference>
<sequence length="306" mass="33925">MVNFLKPEQIDTFKEGDPKGVAGYEAWFKEENQPKEYPEVEEHIDSGLPAKRDPFDPKPLIALLEKYQGEIHGMIVKAKELKVVDDTSLATANDMLNQASTFNTIITKKHAELKRPYLDVTQPLDAFKKTLADMIGNIVNVIKPKMTPYMQEVKRKQDEAARKAQEEAARIQKELDEKAAADRQKAADEAKAAALAAGMSDDEAAQEGQAAASLVEDAPVVVAQAVPEETKIQTDTGTAKLKESWDFEIVNFFEMPDQAFDARKVEVVKALTPWVRAQINAGARNIPGVKIFKVAKVNTRVSRGSF</sequence>
<organism evidence="2">
    <name type="scientific">viral metagenome</name>
    <dbReference type="NCBI Taxonomy" id="1070528"/>
    <lineage>
        <taxon>unclassified sequences</taxon>
        <taxon>metagenomes</taxon>
        <taxon>organismal metagenomes</taxon>
    </lineage>
</organism>
<reference evidence="2" key="1">
    <citation type="submission" date="2020-03" db="EMBL/GenBank/DDBJ databases">
        <title>The deep terrestrial virosphere.</title>
        <authorList>
            <person name="Holmfeldt K."/>
            <person name="Nilsson E."/>
            <person name="Simone D."/>
            <person name="Lopez-Fernandez M."/>
            <person name="Wu X."/>
            <person name="de Brujin I."/>
            <person name="Lundin D."/>
            <person name="Andersson A."/>
            <person name="Bertilsson S."/>
            <person name="Dopson M."/>
        </authorList>
    </citation>
    <scope>NUCLEOTIDE SEQUENCE</scope>
    <source>
        <strain evidence="2">TM448A01607</strain>
        <strain evidence="3">TM448B00775</strain>
    </source>
</reference>
<proteinExistence type="predicted"/>
<name>A0A6H1ZS48_9ZZZZ</name>
<accession>A0A6H1ZS48</accession>
<protein>
    <submittedName>
        <fullName evidence="2">Uncharacterized protein</fullName>
    </submittedName>
</protein>
<evidence type="ECO:0000256" key="1">
    <source>
        <dbReference type="SAM" id="Coils"/>
    </source>
</evidence>
<keyword evidence="1" id="KW-0175">Coiled coil</keyword>
<dbReference type="EMBL" id="MT144174">
    <property type="protein sequence ID" value="QJA50105.1"/>
    <property type="molecule type" value="Genomic_DNA"/>
</dbReference>
<dbReference type="AlphaFoldDB" id="A0A6H1ZS48"/>
<evidence type="ECO:0000313" key="2">
    <source>
        <dbReference type="EMBL" id="QJA50105.1"/>
    </source>
</evidence>